<gene>
    <name evidence="3" type="primary">dinB</name>
    <name evidence="3" type="ORF">SLITO_v1c04780</name>
</gene>
<dbReference type="Gene3D" id="1.10.150.20">
    <property type="entry name" value="5' to 3' exonuclease, C-terminal subdomain"/>
    <property type="match status" value="1"/>
</dbReference>
<sequence>MENKLQNNEKIIFLLDMDAFYAGCHIAENNTLADKNLVVSSPNRRAIILTASYNSRKYGIKAGMPLYKAKEICKDLCVVDTNFQLYINYSEKVFDYIYTNFSKKIEVASIDECYIDVTNIWKKYGTVKKLAELIIKKIKLDLNLSCSIGISTNKFLAKMAVDFNKPSGVTILLKKDIQKMLWPLNIKKMFMIGEATEKLLNLYNITTIKDLALHDKNKLISLIGKRGDTLWNWANGVSSDNVSWDNNDLKSIGNEMTLNYTTNNPKELENLIFELSVKVSDRAKKRYLLGWTVSIVLRYLNDELKENFNLKDRKKHISKQEKLLEPTNEVEDIFTTSKKCFYDLWKGESILLVGVRLTQLVSSINHYKQKEIINWGYKLKEVSENLNKDLLYRLKNKYGKSVIFTGVNYEKINNKNRSQSKYIKKDDVHLSNDQVIKKWKNNSK</sequence>
<dbReference type="PANTHER" id="PTHR11076">
    <property type="entry name" value="DNA REPAIR POLYMERASE UMUC / TRANSFERASE FAMILY MEMBER"/>
    <property type="match status" value="1"/>
</dbReference>
<dbReference type="InterPro" id="IPR001126">
    <property type="entry name" value="UmuC"/>
</dbReference>
<evidence type="ECO:0000259" key="2">
    <source>
        <dbReference type="PROSITE" id="PS50173"/>
    </source>
</evidence>
<feature type="domain" description="UmuC" evidence="2">
    <location>
        <begin position="12"/>
        <end position="193"/>
    </location>
</feature>
<evidence type="ECO:0000256" key="1">
    <source>
        <dbReference type="ARBA" id="ARBA00010945"/>
    </source>
</evidence>
<evidence type="ECO:0000313" key="4">
    <source>
        <dbReference type="Proteomes" id="UP000067476"/>
    </source>
</evidence>
<dbReference type="GO" id="GO:0003684">
    <property type="term" value="F:damaged DNA binding"/>
    <property type="evidence" value="ECO:0007669"/>
    <property type="project" value="InterPro"/>
</dbReference>
<dbReference type="PANTHER" id="PTHR11076:SF33">
    <property type="entry name" value="DNA POLYMERASE KAPPA"/>
    <property type="match status" value="1"/>
</dbReference>
<name>A0A0K1W1R5_9MOLU</name>
<dbReference type="GO" id="GO:0006281">
    <property type="term" value="P:DNA repair"/>
    <property type="evidence" value="ECO:0007669"/>
    <property type="project" value="InterPro"/>
</dbReference>
<dbReference type="InterPro" id="IPR050116">
    <property type="entry name" value="DNA_polymerase-Y"/>
</dbReference>
<protein>
    <submittedName>
        <fullName evidence="3">DNA polymerase IV</fullName>
    </submittedName>
</protein>
<dbReference type="RefSeq" id="WP_075058223.1">
    <property type="nucleotide sequence ID" value="NZ_CP012357.1"/>
</dbReference>
<dbReference type="EMBL" id="CP012357">
    <property type="protein sequence ID" value="AKX34131.1"/>
    <property type="molecule type" value="Genomic_DNA"/>
</dbReference>
<dbReference type="Pfam" id="PF00817">
    <property type="entry name" value="IMS"/>
    <property type="match status" value="1"/>
</dbReference>
<comment type="similarity">
    <text evidence="1">Belongs to the DNA polymerase type-Y family.</text>
</comment>
<dbReference type="InterPro" id="IPR043502">
    <property type="entry name" value="DNA/RNA_pol_sf"/>
</dbReference>
<dbReference type="AlphaFoldDB" id="A0A0K1W1R5"/>
<dbReference type="KEGG" id="sll:SLITO_v1c04780"/>
<dbReference type="InterPro" id="IPR036775">
    <property type="entry name" value="DNA_pol_Y-fam_lit_finger_sf"/>
</dbReference>
<dbReference type="OrthoDB" id="9808813at2"/>
<dbReference type="Gene3D" id="3.30.70.270">
    <property type="match status" value="1"/>
</dbReference>
<dbReference type="Pfam" id="PF11799">
    <property type="entry name" value="IMS_C"/>
    <property type="match status" value="1"/>
</dbReference>
<dbReference type="SUPFAM" id="SSF100879">
    <property type="entry name" value="Lesion bypass DNA polymerase (Y-family), little finger domain"/>
    <property type="match status" value="1"/>
</dbReference>
<reference evidence="3 4" key="1">
    <citation type="journal article" date="2015" name="Genome Announc.">
        <title>Complete Genome Sequence of Spiroplasma litorale TN-1T (DSM 21781), a Bacterium Isolated from a Green-Eyed Horsefly (Tabanus nigrovittatus).</title>
        <authorList>
            <person name="Lo W.S."/>
            <person name="Lai Y.C."/>
            <person name="Lien Y.W."/>
            <person name="Wang T.H."/>
            <person name="Kuo C.H."/>
        </authorList>
    </citation>
    <scope>NUCLEOTIDE SEQUENCE [LARGE SCALE GENOMIC DNA]</scope>
    <source>
        <strain evidence="3 4">TN-1</strain>
    </source>
</reference>
<evidence type="ECO:0000313" key="3">
    <source>
        <dbReference type="EMBL" id="AKX34131.1"/>
    </source>
</evidence>
<dbReference type="InterPro" id="IPR017961">
    <property type="entry name" value="DNA_pol_Y-fam_little_finger"/>
</dbReference>
<dbReference type="STRING" id="216942.SLITO_v1c04780"/>
<dbReference type="GO" id="GO:0005829">
    <property type="term" value="C:cytosol"/>
    <property type="evidence" value="ECO:0007669"/>
    <property type="project" value="TreeGrafter"/>
</dbReference>
<dbReference type="PATRIC" id="fig|216942.3.peg.481"/>
<proteinExistence type="inferred from homology"/>
<dbReference type="GO" id="GO:0009432">
    <property type="term" value="P:SOS response"/>
    <property type="evidence" value="ECO:0007669"/>
    <property type="project" value="TreeGrafter"/>
</dbReference>
<dbReference type="Proteomes" id="UP000067476">
    <property type="component" value="Chromosome"/>
</dbReference>
<dbReference type="PROSITE" id="PS50173">
    <property type="entry name" value="UMUC"/>
    <property type="match status" value="1"/>
</dbReference>
<organism evidence="3 4">
    <name type="scientific">Spiroplasma litorale</name>
    <dbReference type="NCBI Taxonomy" id="216942"/>
    <lineage>
        <taxon>Bacteria</taxon>
        <taxon>Bacillati</taxon>
        <taxon>Mycoplasmatota</taxon>
        <taxon>Mollicutes</taxon>
        <taxon>Entomoplasmatales</taxon>
        <taxon>Spiroplasmataceae</taxon>
        <taxon>Spiroplasma</taxon>
    </lineage>
</organism>
<dbReference type="GO" id="GO:0003887">
    <property type="term" value="F:DNA-directed DNA polymerase activity"/>
    <property type="evidence" value="ECO:0007669"/>
    <property type="project" value="InterPro"/>
</dbReference>
<dbReference type="CDD" id="cd03586">
    <property type="entry name" value="PolY_Pol_IV_kappa"/>
    <property type="match status" value="1"/>
</dbReference>
<accession>A0A0K1W1R5</accession>
<dbReference type="SUPFAM" id="SSF56672">
    <property type="entry name" value="DNA/RNA polymerases"/>
    <property type="match status" value="1"/>
</dbReference>
<keyword evidence="4" id="KW-1185">Reference proteome</keyword>
<dbReference type="Gene3D" id="3.30.1490.100">
    <property type="entry name" value="DNA polymerase, Y-family, little finger domain"/>
    <property type="match status" value="1"/>
</dbReference>
<dbReference type="InterPro" id="IPR022880">
    <property type="entry name" value="DNApol_IV"/>
</dbReference>
<dbReference type="Gene3D" id="3.40.1170.60">
    <property type="match status" value="1"/>
</dbReference>
<dbReference type="GO" id="GO:0042276">
    <property type="term" value="P:error-prone translesion synthesis"/>
    <property type="evidence" value="ECO:0007669"/>
    <property type="project" value="TreeGrafter"/>
</dbReference>
<dbReference type="InterPro" id="IPR043128">
    <property type="entry name" value="Rev_trsase/Diguanyl_cyclase"/>
</dbReference>